<evidence type="ECO:0000256" key="1">
    <source>
        <dbReference type="ARBA" id="ARBA00022801"/>
    </source>
</evidence>
<dbReference type="Gene3D" id="3.20.20.70">
    <property type="entry name" value="Aldolase class I"/>
    <property type="match status" value="1"/>
</dbReference>
<dbReference type="InterPro" id="IPR002252">
    <property type="entry name" value="Glyco_hydro_36"/>
</dbReference>
<dbReference type="PANTHER" id="PTHR43053">
    <property type="entry name" value="GLYCOSIDASE FAMILY 31"/>
    <property type="match status" value="1"/>
</dbReference>
<dbReference type="PANTHER" id="PTHR43053:SF3">
    <property type="entry name" value="ALPHA-GALACTOSIDASE C-RELATED"/>
    <property type="match status" value="1"/>
</dbReference>
<keyword evidence="4" id="KW-1185">Reference proteome</keyword>
<dbReference type="RefSeq" id="WP_382356511.1">
    <property type="nucleotide sequence ID" value="NZ_JBHMBP010000005.1"/>
</dbReference>
<keyword evidence="1 3" id="KW-0378">Hydrolase</keyword>
<dbReference type="InterPro" id="IPR038417">
    <property type="entry name" value="Alpga-gal_N_sf"/>
</dbReference>
<sequence length="697" mass="75223">MAEQFIWGSNRFALRFEWGEDAPVRVTGIVRGASVTDVHALPLVEVVTAAAGHRPAADRLVHTETGARLRRTGHTETRTGAGRVLTLTQAADGIQTATAIELLDAADGAFRARTTVTATGDTTLVLRSVATWTMGFTRPGDDRDDFAAWSRVNGVSDWFGEGRWTRTPLRGNDFPRLSTELAGGSHDPRGHWSATADGTWSTGRHLPVAGLETDGLALAWQIEHNGPWRWELGEDLDGGYFSLAGPTDADHAWTRVLRPDESFTTVPATVTAGDDFTGAVAALTAFRRAARRPHPDNAAMPVVFNDYMNTLNGDPTTQKLLPLIAAAADVGAEIFCIDAGWYDDSGDWWPSVGEWRPSTTRFPGGLGEVIDAIRDAGMVPGLWLEPEVIGVHSPMADRLPPEAFLQRHGQRIAEHDRYHLDLRHPAAVSHLNGVVDRLVEEFGVGFFKFDYNINPGPGTDRDADSVGDGLLGHNRAHLDWLDGVLDRHPGLVVENCSSGAMRMDFAVLSRLAMQSTSDQQEFTKYPPIAAAAPISLLPEQAASWAYPQPGMDEEEAAFCLVTGLLGRYYVSGHLNEMTDAQRAVVAEAISAAKTLRTEIAAGAPHWPAGLPGWTDPWTALALTGPGGDLVSVWRRGGPAATELRFPHLAGHDVDVTTVFPAALPEWKTKWDAATGTLTVRGDGAPVGARTLRLTTSK</sequence>
<keyword evidence="2 3" id="KW-0326">Glycosidase</keyword>
<name>A0ABW2DEF0_9ACTN</name>
<dbReference type="PRINTS" id="PR00743">
    <property type="entry name" value="GLHYDRLASE36"/>
</dbReference>
<dbReference type="Proteomes" id="UP001596470">
    <property type="component" value="Unassembled WGS sequence"/>
</dbReference>
<evidence type="ECO:0000313" key="4">
    <source>
        <dbReference type="Proteomes" id="UP001596470"/>
    </source>
</evidence>
<accession>A0ABW2DEF0</accession>
<gene>
    <name evidence="3" type="ORF">ACFQS3_22355</name>
</gene>
<protein>
    <submittedName>
        <fullName evidence="3">Glycoside hydrolase family 36 protein</fullName>
        <ecNumber evidence="3">3.2.1.-</ecNumber>
    </submittedName>
</protein>
<dbReference type="GO" id="GO:0016798">
    <property type="term" value="F:hydrolase activity, acting on glycosyl bonds"/>
    <property type="evidence" value="ECO:0007669"/>
    <property type="project" value="UniProtKB-KW"/>
</dbReference>
<evidence type="ECO:0000256" key="2">
    <source>
        <dbReference type="ARBA" id="ARBA00023295"/>
    </source>
</evidence>
<reference evidence="4" key="1">
    <citation type="journal article" date="2019" name="Int. J. Syst. Evol. Microbiol.">
        <title>The Global Catalogue of Microorganisms (GCM) 10K type strain sequencing project: providing services to taxonomists for standard genome sequencing and annotation.</title>
        <authorList>
            <consortium name="The Broad Institute Genomics Platform"/>
            <consortium name="The Broad Institute Genome Sequencing Center for Infectious Disease"/>
            <person name="Wu L."/>
            <person name="Ma J."/>
        </authorList>
    </citation>
    <scope>NUCLEOTIDE SEQUENCE [LARGE SCALE GENOMIC DNA]</scope>
    <source>
        <strain evidence="4">KACC 12634</strain>
    </source>
</reference>
<dbReference type="CDD" id="cd14791">
    <property type="entry name" value="GH36"/>
    <property type="match status" value="1"/>
</dbReference>
<dbReference type="InterPro" id="IPR013785">
    <property type="entry name" value="Aldolase_TIM"/>
</dbReference>
<organism evidence="3 4">
    <name type="scientific">Glycomyces mayteni</name>
    <dbReference type="NCBI Taxonomy" id="543887"/>
    <lineage>
        <taxon>Bacteria</taxon>
        <taxon>Bacillati</taxon>
        <taxon>Actinomycetota</taxon>
        <taxon>Actinomycetes</taxon>
        <taxon>Glycomycetales</taxon>
        <taxon>Glycomycetaceae</taxon>
        <taxon>Glycomyces</taxon>
    </lineage>
</organism>
<evidence type="ECO:0000313" key="3">
    <source>
        <dbReference type="EMBL" id="MFC6959943.1"/>
    </source>
</evidence>
<dbReference type="SUPFAM" id="SSF51445">
    <property type="entry name" value="(Trans)glycosidases"/>
    <property type="match status" value="1"/>
</dbReference>
<dbReference type="InterPro" id="IPR050985">
    <property type="entry name" value="Alpha-glycosidase_related"/>
</dbReference>
<comment type="caution">
    <text evidence="3">The sequence shown here is derived from an EMBL/GenBank/DDBJ whole genome shotgun (WGS) entry which is preliminary data.</text>
</comment>
<proteinExistence type="predicted"/>
<dbReference type="EC" id="3.2.1.-" evidence="3"/>
<dbReference type="EMBL" id="JBHSYS010000005">
    <property type="protein sequence ID" value="MFC6959943.1"/>
    <property type="molecule type" value="Genomic_DNA"/>
</dbReference>
<dbReference type="Pfam" id="PF02065">
    <property type="entry name" value="Melibiase"/>
    <property type="match status" value="1"/>
</dbReference>
<dbReference type="InterPro" id="IPR017853">
    <property type="entry name" value="GH"/>
</dbReference>
<dbReference type="Gene3D" id="2.70.98.60">
    <property type="entry name" value="alpha-galactosidase from lactobacil brevis"/>
    <property type="match status" value="1"/>
</dbReference>